<protein>
    <submittedName>
        <fullName evidence="2">Carboxypeptidase-like regulatory domain-containing protein</fullName>
    </submittedName>
</protein>
<dbReference type="EMBL" id="JAHYXK010000007">
    <property type="protein sequence ID" value="MBW7467564.1"/>
    <property type="molecule type" value="Genomic_DNA"/>
</dbReference>
<keyword evidence="3" id="KW-1185">Reference proteome</keyword>
<feature type="chain" id="PRO_5045718626" evidence="1">
    <location>
        <begin position="23"/>
        <end position="301"/>
    </location>
</feature>
<dbReference type="Pfam" id="PF13715">
    <property type="entry name" value="CarbopepD_reg_2"/>
    <property type="match status" value="1"/>
</dbReference>
<name>A0ABS7CUN3_9BACT</name>
<dbReference type="RefSeq" id="WP_219877432.1">
    <property type="nucleotide sequence ID" value="NZ_JAHYXK010000007.1"/>
</dbReference>
<evidence type="ECO:0000313" key="2">
    <source>
        <dbReference type="EMBL" id="MBW7467564.1"/>
    </source>
</evidence>
<dbReference type="SUPFAM" id="SSF49464">
    <property type="entry name" value="Carboxypeptidase regulatory domain-like"/>
    <property type="match status" value="1"/>
</dbReference>
<feature type="signal peptide" evidence="1">
    <location>
        <begin position="1"/>
        <end position="22"/>
    </location>
</feature>
<keyword evidence="1" id="KW-0732">Signal</keyword>
<dbReference type="Gene3D" id="2.60.40.1120">
    <property type="entry name" value="Carboxypeptidase-like, regulatory domain"/>
    <property type="match status" value="1"/>
</dbReference>
<proteinExistence type="predicted"/>
<dbReference type="Proteomes" id="UP000813018">
    <property type="component" value="Unassembled WGS sequence"/>
</dbReference>
<gene>
    <name evidence="2" type="ORF">K0O23_10840</name>
</gene>
<evidence type="ECO:0000256" key="1">
    <source>
        <dbReference type="SAM" id="SignalP"/>
    </source>
</evidence>
<sequence length="301" mass="34274">MHYKHFWLLAIAFLLNTTYTFAQAVKISGKVLDTTTQQPVPYANIGIAGKEIGTVANNSGEFSFKVDTKDLPSSGSIIVSCVGYESIELPININASKPYLVELKQESFNIAEVSIKPRKLKKKVLGKNDREYLTSTLFFTVYDEVDDKLGRELGNIIKLSGQECLVKDFNFYINHNQFERIKLRLNLYAVVDGLPDKSILNQDIIFELGDKQKGWVTLDLQKYNISMEGMEEVAVTIQWLESKQHKPDQKFMTLSGALTVPKRYVRREKSEAEWTRTGAYLSMYLNADCYKPDNDARVTVQ</sequence>
<organism evidence="2 3">
    <name type="scientific">Pontibacter aydingkolensis</name>
    <dbReference type="NCBI Taxonomy" id="1911536"/>
    <lineage>
        <taxon>Bacteria</taxon>
        <taxon>Pseudomonadati</taxon>
        <taxon>Bacteroidota</taxon>
        <taxon>Cytophagia</taxon>
        <taxon>Cytophagales</taxon>
        <taxon>Hymenobacteraceae</taxon>
        <taxon>Pontibacter</taxon>
    </lineage>
</organism>
<dbReference type="InterPro" id="IPR008969">
    <property type="entry name" value="CarboxyPept-like_regulatory"/>
</dbReference>
<comment type="caution">
    <text evidence="2">The sequence shown here is derived from an EMBL/GenBank/DDBJ whole genome shotgun (WGS) entry which is preliminary data.</text>
</comment>
<reference evidence="2 3" key="1">
    <citation type="journal article" date="2016" name="Int. J. Syst. Evol. Microbiol.">
        <title>Pontibacter aydingkolensis sp. nov., isolated from soil of a salt lake.</title>
        <authorList>
            <person name="Osman G."/>
            <person name="Zhang T."/>
            <person name="Lou K."/>
            <person name="Gao Y."/>
            <person name="Chang W."/>
            <person name="Lin Q."/>
            <person name="Yang H.M."/>
            <person name="Huo X.D."/>
            <person name="Wang N."/>
        </authorList>
    </citation>
    <scope>NUCLEOTIDE SEQUENCE [LARGE SCALE GENOMIC DNA]</scope>
    <source>
        <strain evidence="2 3">KACC 19255</strain>
    </source>
</reference>
<accession>A0ABS7CUN3</accession>
<evidence type="ECO:0000313" key="3">
    <source>
        <dbReference type="Proteomes" id="UP000813018"/>
    </source>
</evidence>